<sequence>MDRLETLDKIDQLSKGHCRKCPHNNEKTLKNCQACPVFAELNKLGESLKKPRKRVGELLDKGYDMKLSEIDELREMGITLQEIADAMGISKPKLEGILKQRREKPLDKNLPKAKKLLEGTNKTYKSIAKETGVNYATVAYHGKKIRDKKVTDKPKQTNKTNARQEEIKTEIKRLKTELSKTESEVNNWKENHDDLMEKYKKERERNEKLEELNGKWNKQGAILANQVKGLEEKLEAYEANENPNMVAKLSESNAWKDEEIQRLHRQTNRADQERDEAMKYAQELKDQLQERMRDFKEYEIEYEDRYKNMKAQRDHYAAVAQLQLEVSG</sequence>
<dbReference type="Proteomes" id="UP000028868">
    <property type="component" value="Unassembled WGS sequence"/>
</dbReference>
<feature type="coiled-coil region" evidence="1">
    <location>
        <begin position="157"/>
        <end position="301"/>
    </location>
</feature>
<reference evidence="2 3" key="2">
    <citation type="submission" date="2014-05" db="EMBL/GenBank/DDBJ databases">
        <title>Draft genome sequence of Halobacillus karajensis HK-03.</title>
        <authorList>
            <person name="Khelaifia S."/>
            <person name="Croce O."/>
            <person name="Lagier J.C."/>
            <person name="Raoult D."/>
        </authorList>
    </citation>
    <scope>NUCLEOTIDE SEQUENCE [LARGE SCALE GENOMIC DNA]</scope>
    <source>
        <strain evidence="2 3">HD-03</strain>
    </source>
</reference>
<evidence type="ECO:0000256" key="1">
    <source>
        <dbReference type="SAM" id="Coils"/>
    </source>
</evidence>
<gene>
    <name evidence="2" type="ORF">BN983_00819</name>
</gene>
<comment type="caution">
    <text evidence="2">The sequence shown here is derived from an EMBL/GenBank/DDBJ whole genome shotgun (WGS) entry which is preliminary data.</text>
</comment>
<evidence type="ECO:0000313" key="3">
    <source>
        <dbReference type="Proteomes" id="UP000028868"/>
    </source>
</evidence>
<dbReference type="EMBL" id="CCDI010000001">
    <property type="protein sequence ID" value="CDQ22606.1"/>
    <property type="molecule type" value="Genomic_DNA"/>
</dbReference>
<reference evidence="3" key="1">
    <citation type="submission" date="2014-03" db="EMBL/GenBank/DDBJ databases">
        <authorList>
            <person name="Urmite Genomes U."/>
        </authorList>
    </citation>
    <scope>NUCLEOTIDE SEQUENCE [LARGE SCALE GENOMIC DNA]</scope>
    <source>
        <strain evidence="3">HD-03</strain>
    </source>
</reference>
<protein>
    <submittedName>
        <fullName evidence="2">Uncharacterized protein</fullName>
    </submittedName>
</protein>
<evidence type="ECO:0000313" key="2">
    <source>
        <dbReference type="EMBL" id="CDQ22606.1"/>
    </source>
</evidence>
<keyword evidence="3" id="KW-1185">Reference proteome</keyword>
<dbReference type="AlphaFoldDB" id="A0A059NXT6"/>
<name>A0A059NXT6_9BACI</name>
<dbReference type="Gene3D" id="1.10.287.1490">
    <property type="match status" value="1"/>
</dbReference>
<keyword evidence="1" id="KW-0175">Coiled coil</keyword>
<organism evidence="2 3">
    <name type="scientific">Halobacillus karajensis</name>
    <dbReference type="NCBI Taxonomy" id="195088"/>
    <lineage>
        <taxon>Bacteria</taxon>
        <taxon>Bacillati</taxon>
        <taxon>Bacillota</taxon>
        <taxon>Bacilli</taxon>
        <taxon>Bacillales</taxon>
        <taxon>Bacillaceae</taxon>
        <taxon>Halobacillus</taxon>
    </lineage>
</organism>
<dbReference type="RefSeq" id="WP_035505974.1">
    <property type="nucleotide sequence ID" value="NZ_CCDI010000001.1"/>
</dbReference>
<proteinExistence type="predicted"/>
<accession>A0A059NXT6</accession>